<keyword evidence="4" id="KW-1185">Reference proteome</keyword>
<feature type="transmembrane region" description="Helical" evidence="2">
    <location>
        <begin position="141"/>
        <end position="162"/>
    </location>
</feature>
<keyword evidence="2" id="KW-0812">Transmembrane</keyword>
<dbReference type="RefSeq" id="WP_147259917.1">
    <property type="nucleotide sequence ID" value="NZ_VIWU01000001.1"/>
</dbReference>
<feature type="transmembrane region" description="Helical" evidence="2">
    <location>
        <begin position="115"/>
        <end position="135"/>
    </location>
</feature>
<sequence>MTEWRTGGNGTQQFPGSRADGRGEGPLQRADRNMIELLQELRVAQTGVQILFAFLLTLSFTERFGSVNETQRWTYVVTLLLSVVTAGLFVAPAAVHRVTFRRGVKPETVQLGHRLFTLGLGALALTLTGSVLLVLDVAVGLSFAISSAAAVMVVLCLLWFVLPIPLLRRTRPNPVPHPNDCDGGAGDDDGPSPDDRATAREPSSA</sequence>
<feature type="transmembrane region" description="Helical" evidence="2">
    <location>
        <begin position="41"/>
        <end position="61"/>
    </location>
</feature>
<evidence type="ECO:0000256" key="1">
    <source>
        <dbReference type="SAM" id="MobiDB-lite"/>
    </source>
</evidence>
<name>A0A561T2S4_9PSEU</name>
<proteinExistence type="predicted"/>
<accession>A0A561T2S4</accession>
<evidence type="ECO:0000256" key="2">
    <source>
        <dbReference type="SAM" id="Phobius"/>
    </source>
</evidence>
<evidence type="ECO:0000313" key="3">
    <source>
        <dbReference type="EMBL" id="TWF81409.1"/>
    </source>
</evidence>
<protein>
    <submittedName>
        <fullName evidence="3">Uncharacterized protein</fullName>
    </submittedName>
</protein>
<dbReference type="Proteomes" id="UP000321261">
    <property type="component" value="Unassembled WGS sequence"/>
</dbReference>
<evidence type="ECO:0000313" key="4">
    <source>
        <dbReference type="Proteomes" id="UP000321261"/>
    </source>
</evidence>
<reference evidence="3 4" key="1">
    <citation type="submission" date="2019-06" db="EMBL/GenBank/DDBJ databases">
        <title>Sequencing the genomes of 1000 actinobacteria strains.</title>
        <authorList>
            <person name="Klenk H.-P."/>
        </authorList>
    </citation>
    <scope>NUCLEOTIDE SEQUENCE [LARGE SCALE GENOMIC DNA]</scope>
    <source>
        <strain evidence="3 4">DSM 45671</strain>
    </source>
</reference>
<dbReference type="AlphaFoldDB" id="A0A561T2S4"/>
<comment type="caution">
    <text evidence="3">The sequence shown here is derived from an EMBL/GenBank/DDBJ whole genome shotgun (WGS) entry which is preliminary data.</text>
</comment>
<feature type="region of interest" description="Disordered" evidence="1">
    <location>
        <begin position="1"/>
        <end position="25"/>
    </location>
</feature>
<dbReference type="Pfam" id="PF19853">
    <property type="entry name" value="DUF6328"/>
    <property type="match status" value="1"/>
</dbReference>
<organism evidence="3 4">
    <name type="scientific">Pseudonocardia hierapolitana</name>
    <dbReference type="NCBI Taxonomy" id="1128676"/>
    <lineage>
        <taxon>Bacteria</taxon>
        <taxon>Bacillati</taxon>
        <taxon>Actinomycetota</taxon>
        <taxon>Actinomycetes</taxon>
        <taxon>Pseudonocardiales</taxon>
        <taxon>Pseudonocardiaceae</taxon>
        <taxon>Pseudonocardia</taxon>
    </lineage>
</organism>
<gene>
    <name evidence="3" type="ORF">FHX44_117352</name>
</gene>
<dbReference type="InterPro" id="IPR046291">
    <property type="entry name" value="DUF6328"/>
</dbReference>
<feature type="transmembrane region" description="Helical" evidence="2">
    <location>
        <begin position="73"/>
        <end position="95"/>
    </location>
</feature>
<keyword evidence="2" id="KW-0472">Membrane</keyword>
<keyword evidence="2" id="KW-1133">Transmembrane helix</keyword>
<feature type="region of interest" description="Disordered" evidence="1">
    <location>
        <begin position="172"/>
        <end position="205"/>
    </location>
</feature>
<dbReference type="OrthoDB" id="3625784at2"/>
<dbReference type="EMBL" id="VIWU01000001">
    <property type="protein sequence ID" value="TWF81409.1"/>
    <property type="molecule type" value="Genomic_DNA"/>
</dbReference>